<dbReference type="AlphaFoldDB" id="A0A4C1U9R7"/>
<keyword evidence="3" id="KW-1185">Reference proteome</keyword>
<feature type="region of interest" description="Disordered" evidence="1">
    <location>
        <begin position="61"/>
        <end position="84"/>
    </location>
</feature>
<evidence type="ECO:0000256" key="1">
    <source>
        <dbReference type="SAM" id="MobiDB-lite"/>
    </source>
</evidence>
<sequence>MIKIESIYGVAFFQLLLGLHGESHIDCQLKFYGLFSYLVSEGSRGAEGAYDSVVVSTARPPLPRRGYPPPDGCRSSVRERAPPF</sequence>
<dbReference type="EMBL" id="BGZK01000144">
    <property type="protein sequence ID" value="GBP22807.1"/>
    <property type="molecule type" value="Genomic_DNA"/>
</dbReference>
<reference evidence="2 3" key="1">
    <citation type="journal article" date="2019" name="Commun. Biol.">
        <title>The bagworm genome reveals a unique fibroin gene that provides high tensile strength.</title>
        <authorList>
            <person name="Kono N."/>
            <person name="Nakamura H."/>
            <person name="Ohtoshi R."/>
            <person name="Tomita M."/>
            <person name="Numata K."/>
            <person name="Arakawa K."/>
        </authorList>
    </citation>
    <scope>NUCLEOTIDE SEQUENCE [LARGE SCALE GENOMIC DNA]</scope>
</reference>
<gene>
    <name evidence="2" type="ORF">EVAR_17161_1</name>
</gene>
<accession>A0A4C1U9R7</accession>
<organism evidence="2 3">
    <name type="scientific">Eumeta variegata</name>
    <name type="common">Bagworm moth</name>
    <name type="synonym">Eumeta japonica</name>
    <dbReference type="NCBI Taxonomy" id="151549"/>
    <lineage>
        <taxon>Eukaryota</taxon>
        <taxon>Metazoa</taxon>
        <taxon>Ecdysozoa</taxon>
        <taxon>Arthropoda</taxon>
        <taxon>Hexapoda</taxon>
        <taxon>Insecta</taxon>
        <taxon>Pterygota</taxon>
        <taxon>Neoptera</taxon>
        <taxon>Endopterygota</taxon>
        <taxon>Lepidoptera</taxon>
        <taxon>Glossata</taxon>
        <taxon>Ditrysia</taxon>
        <taxon>Tineoidea</taxon>
        <taxon>Psychidae</taxon>
        <taxon>Oiketicinae</taxon>
        <taxon>Eumeta</taxon>
    </lineage>
</organism>
<evidence type="ECO:0000313" key="3">
    <source>
        <dbReference type="Proteomes" id="UP000299102"/>
    </source>
</evidence>
<evidence type="ECO:0000313" key="2">
    <source>
        <dbReference type="EMBL" id="GBP22807.1"/>
    </source>
</evidence>
<feature type="compositionally biased region" description="Pro residues" evidence="1">
    <location>
        <begin position="61"/>
        <end position="71"/>
    </location>
</feature>
<name>A0A4C1U9R7_EUMVA</name>
<dbReference type="Proteomes" id="UP000299102">
    <property type="component" value="Unassembled WGS sequence"/>
</dbReference>
<proteinExistence type="predicted"/>
<comment type="caution">
    <text evidence="2">The sequence shown here is derived from an EMBL/GenBank/DDBJ whole genome shotgun (WGS) entry which is preliminary data.</text>
</comment>
<protein>
    <submittedName>
        <fullName evidence="2">Uncharacterized protein</fullName>
    </submittedName>
</protein>